<organism evidence="1 2">
    <name type="scientific">Thlaspi arvense</name>
    <name type="common">Field penny-cress</name>
    <dbReference type="NCBI Taxonomy" id="13288"/>
    <lineage>
        <taxon>Eukaryota</taxon>
        <taxon>Viridiplantae</taxon>
        <taxon>Streptophyta</taxon>
        <taxon>Embryophyta</taxon>
        <taxon>Tracheophyta</taxon>
        <taxon>Spermatophyta</taxon>
        <taxon>Magnoliopsida</taxon>
        <taxon>eudicotyledons</taxon>
        <taxon>Gunneridae</taxon>
        <taxon>Pentapetalae</taxon>
        <taxon>rosids</taxon>
        <taxon>malvids</taxon>
        <taxon>Brassicales</taxon>
        <taxon>Brassicaceae</taxon>
        <taxon>Thlaspideae</taxon>
        <taxon>Thlaspi</taxon>
    </lineage>
</organism>
<sequence length="37" mass="4300">MKTKTSILIIHSPYPWVRGVTMVPHRNCRIKIQKPVA</sequence>
<name>A0AAU9RWH1_THLAR</name>
<keyword evidence="2" id="KW-1185">Reference proteome</keyword>
<dbReference type="AlphaFoldDB" id="A0AAU9RWH1"/>
<dbReference type="EMBL" id="CAJVSB020000278">
    <property type="protein sequence ID" value="CAH2049333.1"/>
    <property type="molecule type" value="Genomic_DNA"/>
</dbReference>
<protein>
    <submittedName>
        <fullName evidence="1">Uncharacterized protein</fullName>
    </submittedName>
</protein>
<gene>
    <name evidence="1" type="ORF">TAV2_LOCUS8269</name>
</gene>
<reference evidence="1 2" key="1">
    <citation type="submission" date="2022-03" db="EMBL/GenBank/DDBJ databases">
        <authorList>
            <person name="Nunn A."/>
            <person name="Chopra R."/>
            <person name="Nunn A."/>
            <person name="Contreras Garrido A."/>
        </authorList>
    </citation>
    <scope>NUCLEOTIDE SEQUENCE [LARGE SCALE GENOMIC DNA]</scope>
</reference>
<proteinExistence type="predicted"/>
<dbReference type="Proteomes" id="UP000836841">
    <property type="component" value="Unassembled WGS sequence"/>
</dbReference>
<comment type="caution">
    <text evidence="1">The sequence shown here is derived from an EMBL/GenBank/DDBJ whole genome shotgun (WGS) entry which is preliminary data.</text>
</comment>
<evidence type="ECO:0000313" key="2">
    <source>
        <dbReference type="Proteomes" id="UP000836841"/>
    </source>
</evidence>
<evidence type="ECO:0000313" key="1">
    <source>
        <dbReference type="EMBL" id="CAH2049333.1"/>
    </source>
</evidence>
<accession>A0AAU9RWH1</accession>